<evidence type="ECO:0000256" key="7">
    <source>
        <dbReference type="ARBA" id="ARBA00022849"/>
    </source>
</evidence>
<keyword evidence="4" id="KW-0813">Transport</keyword>
<keyword evidence="9 10" id="KW-0472">Membrane</keyword>
<feature type="transmembrane region" description="Helical" evidence="10">
    <location>
        <begin position="164"/>
        <end position="182"/>
    </location>
</feature>
<dbReference type="PANTHER" id="PTHR43302">
    <property type="entry name" value="TRANSPORTER ARSB-RELATED"/>
    <property type="match status" value="1"/>
</dbReference>
<evidence type="ECO:0000259" key="11">
    <source>
        <dbReference type="Pfam" id="PF03600"/>
    </source>
</evidence>
<keyword evidence="8 10" id="KW-1133">Transmembrane helix</keyword>
<accession>A0A7X6KSP8</accession>
<dbReference type="Proteomes" id="UP000581206">
    <property type="component" value="Unassembled WGS sequence"/>
</dbReference>
<feature type="transmembrane region" description="Helical" evidence="10">
    <location>
        <begin position="226"/>
        <end position="243"/>
    </location>
</feature>
<comment type="similarity">
    <text evidence="3">Belongs to the CitM (TC 2.A.11) transporter family.</text>
</comment>
<evidence type="ECO:0000313" key="13">
    <source>
        <dbReference type="Proteomes" id="UP000581206"/>
    </source>
</evidence>
<sequence>MSVLRRVPWWAVGAVVATVAVVTGALPAPEARELAGRVLPVLGFVAALTVVAECCAVAGVFDAATDGAARLARGRRWALWLLLVLVAIASTVVLSLDTTAVLLTPLAIRAGRRVGGGDDRTAVFYALTVVALANTASLLLPVSNLTNLLADHRFATAGVGYVGVMWRPALVAIAVTVAVLAVRGRHRLTGAFEPGERYRPPDRTLLVATAAVVGAMAVGFVSGAPVWLVAGVAAVLLLGLGGWRRGRWPAPVGQLVPWRMLLVVGALFVLVETAQVRGLGDWVAGLAPAGTSTGPLLALAGLATGAANLLNNLPGYLVVEPAAGGDPTRLAAVLIGVGAGPLLTPWASLATVLWLERCRRMLTHVPVRGLLVQGLWLAPLCVLAGVLALG</sequence>
<feature type="transmembrane region" description="Helical" evidence="10">
    <location>
        <begin position="77"/>
        <end position="103"/>
    </location>
</feature>
<evidence type="ECO:0000256" key="2">
    <source>
        <dbReference type="ARBA" id="ARBA00006433"/>
    </source>
</evidence>
<keyword evidence="5" id="KW-1003">Cell membrane</keyword>
<dbReference type="PANTHER" id="PTHR43302:SF5">
    <property type="entry name" value="TRANSPORTER ARSB-RELATED"/>
    <property type="match status" value="1"/>
</dbReference>
<dbReference type="GO" id="GO:0005886">
    <property type="term" value="C:plasma membrane"/>
    <property type="evidence" value="ECO:0007669"/>
    <property type="project" value="UniProtKB-SubCell"/>
</dbReference>
<comment type="subcellular location">
    <subcellularLocation>
        <location evidence="1">Cell membrane</location>
        <topology evidence="1">Multi-pass membrane protein</topology>
    </subcellularLocation>
</comment>
<feature type="transmembrane region" description="Helical" evidence="10">
    <location>
        <begin position="123"/>
        <end position="144"/>
    </location>
</feature>
<dbReference type="InterPro" id="IPR004680">
    <property type="entry name" value="Cit_transptr-like_dom"/>
</dbReference>
<evidence type="ECO:0000256" key="4">
    <source>
        <dbReference type="ARBA" id="ARBA00022448"/>
    </source>
</evidence>
<keyword evidence="13" id="KW-1185">Reference proteome</keyword>
<evidence type="ECO:0000256" key="9">
    <source>
        <dbReference type="ARBA" id="ARBA00023136"/>
    </source>
</evidence>
<keyword evidence="6 10" id="KW-0812">Transmembrane</keyword>
<dbReference type="PRINTS" id="PR00758">
    <property type="entry name" value="ARSENICPUMP"/>
</dbReference>
<dbReference type="AlphaFoldDB" id="A0A7X6KSP8"/>
<feature type="domain" description="Citrate transporter-like" evidence="11">
    <location>
        <begin position="4"/>
        <end position="325"/>
    </location>
</feature>
<feature type="transmembrane region" description="Helical" evidence="10">
    <location>
        <begin position="38"/>
        <end position="61"/>
    </location>
</feature>
<evidence type="ECO:0000256" key="3">
    <source>
        <dbReference type="ARBA" id="ARBA00009843"/>
    </source>
</evidence>
<gene>
    <name evidence="12" type="ORF">HGA03_00105</name>
</gene>
<reference evidence="12 13" key="1">
    <citation type="submission" date="2020-04" db="EMBL/GenBank/DDBJ databases">
        <title>MicrobeNet Type strains.</title>
        <authorList>
            <person name="Nicholson A.C."/>
        </authorList>
    </citation>
    <scope>NUCLEOTIDE SEQUENCE [LARGE SCALE GENOMIC DNA]</scope>
    <source>
        <strain evidence="12 13">ATCC BAA-788</strain>
    </source>
</reference>
<dbReference type="EMBL" id="JAAXOX010000001">
    <property type="protein sequence ID" value="NKY21065.1"/>
    <property type="molecule type" value="Genomic_DNA"/>
</dbReference>
<evidence type="ECO:0000256" key="6">
    <source>
        <dbReference type="ARBA" id="ARBA00022692"/>
    </source>
</evidence>
<feature type="transmembrane region" description="Helical" evidence="10">
    <location>
        <begin position="331"/>
        <end position="355"/>
    </location>
</feature>
<keyword evidence="7" id="KW-0059">Arsenical resistance</keyword>
<evidence type="ECO:0000256" key="10">
    <source>
        <dbReference type="SAM" id="Phobius"/>
    </source>
</evidence>
<protein>
    <submittedName>
        <fullName evidence="12">Citrate transporter</fullName>
    </submittedName>
</protein>
<comment type="caution">
    <text evidence="12">The sequence shown here is derived from an EMBL/GenBank/DDBJ whole genome shotgun (WGS) entry which is preliminary data.</text>
</comment>
<feature type="transmembrane region" description="Helical" evidence="10">
    <location>
        <begin position="367"/>
        <end position="389"/>
    </location>
</feature>
<organism evidence="12 13">
    <name type="scientific">Cellulomonas denverensis</name>
    <dbReference type="NCBI Taxonomy" id="264297"/>
    <lineage>
        <taxon>Bacteria</taxon>
        <taxon>Bacillati</taxon>
        <taxon>Actinomycetota</taxon>
        <taxon>Actinomycetes</taxon>
        <taxon>Micrococcales</taxon>
        <taxon>Cellulomonadaceae</taxon>
        <taxon>Cellulomonas</taxon>
    </lineage>
</organism>
<dbReference type="GO" id="GO:0046685">
    <property type="term" value="P:response to arsenic-containing substance"/>
    <property type="evidence" value="ECO:0007669"/>
    <property type="project" value="UniProtKB-KW"/>
</dbReference>
<evidence type="ECO:0000256" key="1">
    <source>
        <dbReference type="ARBA" id="ARBA00004651"/>
    </source>
</evidence>
<proteinExistence type="inferred from homology"/>
<dbReference type="Pfam" id="PF03600">
    <property type="entry name" value="CitMHS"/>
    <property type="match status" value="1"/>
</dbReference>
<evidence type="ECO:0000256" key="5">
    <source>
        <dbReference type="ARBA" id="ARBA00022475"/>
    </source>
</evidence>
<feature type="transmembrane region" description="Helical" evidence="10">
    <location>
        <begin position="6"/>
        <end position="26"/>
    </location>
</feature>
<evidence type="ECO:0000256" key="8">
    <source>
        <dbReference type="ARBA" id="ARBA00022989"/>
    </source>
</evidence>
<comment type="similarity">
    <text evidence="2">Belongs to the ArsB family.</text>
</comment>
<feature type="transmembrane region" description="Helical" evidence="10">
    <location>
        <begin position="255"/>
        <end position="276"/>
    </location>
</feature>
<name>A0A7X6KSP8_9CELL</name>
<dbReference type="GO" id="GO:0015105">
    <property type="term" value="F:arsenite transmembrane transporter activity"/>
    <property type="evidence" value="ECO:0007669"/>
    <property type="project" value="InterPro"/>
</dbReference>
<evidence type="ECO:0000313" key="12">
    <source>
        <dbReference type="EMBL" id="NKY21065.1"/>
    </source>
</evidence>
<dbReference type="InterPro" id="IPR000802">
    <property type="entry name" value="Arsenical_pump_ArsB"/>
</dbReference>